<proteinExistence type="predicted"/>
<organism evidence="2">
    <name type="scientific">Leptosphaeria maculans (strain JN3 / isolate v23.1.3 / race Av1-4-5-6-7-8)</name>
    <name type="common">Blackleg fungus</name>
    <name type="synonym">Phoma lingam</name>
    <dbReference type="NCBI Taxonomy" id="985895"/>
    <lineage>
        <taxon>Eukaryota</taxon>
        <taxon>Fungi</taxon>
        <taxon>Dikarya</taxon>
        <taxon>Ascomycota</taxon>
        <taxon>Pezizomycotina</taxon>
        <taxon>Dothideomycetes</taxon>
        <taxon>Pleosporomycetidae</taxon>
        <taxon>Pleosporales</taxon>
        <taxon>Pleosporineae</taxon>
        <taxon>Leptosphaeriaceae</taxon>
        <taxon>Plenodomus</taxon>
        <taxon>Plenodomus lingam/Leptosphaeria maculans species complex</taxon>
    </lineage>
</organism>
<name>E5AA59_LEPMJ</name>
<evidence type="ECO:0000313" key="2">
    <source>
        <dbReference type="Proteomes" id="UP000002668"/>
    </source>
</evidence>
<sequence>MLVNLAQLNGVSYSVFSPPPYIVIELVSLDEKGRSYECTRQIQGV</sequence>
<reference evidence="2" key="1">
    <citation type="journal article" date="2011" name="Nat. Commun.">
        <title>Effector diversification within compartments of the Leptosphaeria maculans genome affected by Repeat-Induced Point mutations.</title>
        <authorList>
            <person name="Rouxel T."/>
            <person name="Grandaubert J."/>
            <person name="Hane J.K."/>
            <person name="Hoede C."/>
            <person name="van de Wouw A.P."/>
            <person name="Couloux A."/>
            <person name="Dominguez V."/>
            <person name="Anthouard V."/>
            <person name="Bally P."/>
            <person name="Bourras S."/>
            <person name="Cozijnsen A.J."/>
            <person name="Ciuffetti L.M."/>
            <person name="Degrave A."/>
            <person name="Dilmaghani A."/>
            <person name="Duret L."/>
            <person name="Fudal I."/>
            <person name="Goodwin S.B."/>
            <person name="Gout L."/>
            <person name="Glaser N."/>
            <person name="Linglin J."/>
            <person name="Kema G.H.J."/>
            <person name="Lapalu N."/>
            <person name="Lawrence C.B."/>
            <person name="May K."/>
            <person name="Meyer M."/>
            <person name="Ollivier B."/>
            <person name="Poulain J."/>
            <person name="Schoch C.L."/>
            <person name="Simon A."/>
            <person name="Spatafora J.W."/>
            <person name="Stachowiak A."/>
            <person name="Turgeon B.G."/>
            <person name="Tyler B.M."/>
            <person name="Vincent D."/>
            <person name="Weissenbach J."/>
            <person name="Amselem J."/>
            <person name="Quesneville H."/>
            <person name="Oliver R.P."/>
            <person name="Wincker P."/>
            <person name="Balesdent M.-H."/>
            <person name="Howlett B.J."/>
        </authorList>
    </citation>
    <scope>NUCLEOTIDE SEQUENCE [LARGE SCALE GENOMIC DNA]</scope>
    <source>
        <strain evidence="2">JN3 / isolate v23.1.3 / race Av1-4-5-6-7-8</strain>
    </source>
</reference>
<dbReference type="Proteomes" id="UP000002668">
    <property type="component" value="Genome"/>
</dbReference>
<gene>
    <name evidence="1" type="ORF">LEMA_uP016800.1</name>
</gene>
<dbReference type="VEuPathDB" id="FungiDB:LEMA_uP016800.1"/>
<protein>
    <submittedName>
        <fullName evidence="1">Predicted protein</fullName>
    </submittedName>
</protein>
<dbReference type="EMBL" id="FP929138">
    <property type="protein sequence ID" value="CBY00550.1"/>
    <property type="molecule type" value="Genomic_DNA"/>
</dbReference>
<accession>E5AA59</accession>
<dbReference type="HOGENOM" id="CLU_3207777_0_0_1"/>
<keyword evidence="2" id="KW-1185">Reference proteome</keyword>
<dbReference type="InParanoid" id="E5AA59"/>
<dbReference type="AlphaFoldDB" id="E5AA59"/>
<evidence type="ECO:0000313" key="1">
    <source>
        <dbReference type="EMBL" id="CBY00550.1"/>
    </source>
</evidence>